<evidence type="ECO:0000256" key="1">
    <source>
        <dbReference type="ARBA" id="ARBA00006336"/>
    </source>
</evidence>
<proteinExistence type="inferred from homology"/>
<evidence type="ECO:0000256" key="2">
    <source>
        <dbReference type="ARBA" id="ARBA00022642"/>
    </source>
</evidence>
<sequence length="199" mass="21441">MAEDALIVIDLQNDFCPGGALAVGGGDEIVPAVNRLIEQSPHVILTQDWHPAGHSSFASSHPGKAPFQTVAMPYGEQTLWPDHCVQGTPGADFHPALRWTTAELVIRKGFRREIDSYSAFFENDHRTPTGLAGYLRERGISRVSLCGLATDFCVAFSALDAVAQGFSTSVVLDACRGIDLNGSLAAMMKRMQEAGVRLI</sequence>
<evidence type="ECO:0000256" key="8">
    <source>
        <dbReference type="ARBA" id="ARBA00072277"/>
    </source>
</evidence>
<dbReference type="GO" id="GO:0046872">
    <property type="term" value="F:metal ion binding"/>
    <property type="evidence" value="ECO:0007669"/>
    <property type="project" value="UniProtKB-KW"/>
</dbReference>
<gene>
    <name evidence="10" type="ORF">ATB98_19735</name>
</gene>
<comment type="similarity">
    <text evidence="1">Belongs to the isochorismatase family.</text>
</comment>
<name>A0A178YC56_SINSA</name>
<dbReference type="GO" id="GO:0008936">
    <property type="term" value="F:nicotinamidase activity"/>
    <property type="evidence" value="ECO:0007669"/>
    <property type="project" value="UniProtKB-EC"/>
</dbReference>
<keyword evidence="3" id="KW-0479">Metal-binding</keyword>
<dbReference type="OrthoDB" id="9791276at2"/>
<evidence type="ECO:0000256" key="4">
    <source>
        <dbReference type="ARBA" id="ARBA00022801"/>
    </source>
</evidence>
<comment type="pathway">
    <text evidence="5">Cofactor biosynthesis; nicotinate biosynthesis; nicotinate from nicotinamide: step 1/1.</text>
</comment>
<dbReference type="InterPro" id="IPR000868">
    <property type="entry name" value="Isochorismatase-like_dom"/>
</dbReference>
<dbReference type="GO" id="GO:0019363">
    <property type="term" value="P:pyridine nucleotide biosynthetic process"/>
    <property type="evidence" value="ECO:0007669"/>
    <property type="project" value="UniProtKB-KW"/>
</dbReference>
<evidence type="ECO:0000313" key="11">
    <source>
        <dbReference type="Proteomes" id="UP000078507"/>
    </source>
</evidence>
<evidence type="ECO:0000256" key="3">
    <source>
        <dbReference type="ARBA" id="ARBA00022723"/>
    </source>
</evidence>
<dbReference type="NCBIfam" id="NF008623">
    <property type="entry name" value="PRK11609.1"/>
    <property type="match status" value="1"/>
</dbReference>
<dbReference type="RefSeq" id="WP_066875498.1">
    <property type="nucleotide sequence ID" value="NZ_LNQB01000073.1"/>
</dbReference>
<evidence type="ECO:0000256" key="6">
    <source>
        <dbReference type="ARBA" id="ARBA00039017"/>
    </source>
</evidence>
<reference evidence="10 11" key="1">
    <citation type="submission" date="2015-11" db="EMBL/GenBank/DDBJ databases">
        <title>Ensifer anhuiense sp. nov., an effective nitrogen fixation bacterium with Glycine soja.</title>
        <authorList>
            <person name="Yan H."/>
            <person name="Chen W."/>
        </authorList>
    </citation>
    <scope>NUCLEOTIDE SEQUENCE [LARGE SCALE GENOMIC DNA]</scope>
    <source>
        <strain evidence="10 11">LMG 7837</strain>
    </source>
</reference>
<dbReference type="EMBL" id="LNQB01000073">
    <property type="protein sequence ID" value="OAP45068.1"/>
    <property type="molecule type" value="Genomic_DNA"/>
</dbReference>
<keyword evidence="2" id="KW-0662">Pyridine nucleotide biosynthesis</keyword>
<dbReference type="Gene3D" id="3.40.50.850">
    <property type="entry name" value="Isochorismatase-like"/>
    <property type="match status" value="1"/>
</dbReference>
<dbReference type="STRING" id="36856.ATB98_19735"/>
<dbReference type="CDD" id="cd01011">
    <property type="entry name" value="nicotinamidase"/>
    <property type="match status" value="1"/>
</dbReference>
<keyword evidence="11" id="KW-1185">Reference proteome</keyword>
<dbReference type="PANTHER" id="PTHR11080:SF2">
    <property type="entry name" value="LD05707P"/>
    <property type="match status" value="1"/>
</dbReference>
<dbReference type="InterPro" id="IPR036380">
    <property type="entry name" value="Isochorismatase-like_sf"/>
</dbReference>
<dbReference type="EC" id="3.5.1.19" evidence="6"/>
<dbReference type="SUPFAM" id="SSF52499">
    <property type="entry name" value="Isochorismatase-like hydrolases"/>
    <property type="match status" value="1"/>
</dbReference>
<dbReference type="Pfam" id="PF00857">
    <property type="entry name" value="Isochorismatase"/>
    <property type="match status" value="1"/>
</dbReference>
<feature type="domain" description="Isochorismatase-like" evidence="9">
    <location>
        <begin position="5"/>
        <end position="197"/>
    </location>
</feature>
<evidence type="ECO:0000259" key="9">
    <source>
        <dbReference type="Pfam" id="PF00857"/>
    </source>
</evidence>
<comment type="caution">
    <text evidence="10">The sequence shown here is derived from an EMBL/GenBank/DDBJ whole genome shotgun (WGS) entry which is preliminary data.</text>
</comment>
<organism evidence="10 11">
    <name type="scientific">Sinorhizobium saheli</name>
    <dbReference type="NCBI Taxonomy" id="36856"/>
    <lineage>
        <taxon>Bacteria</taxon>
        <taxon>Pseudomonadati</taxon>
        <taxon>Pseudomonadota</taxon>
        <taxon>Alphaproteobacteria</taxon>
        <taxon>Hyphomicrobiales</taxon>
        <taxon>Rhizobiaceae</taxon>
        <taxon>Sinorhizobium/Ensifer group</taxon>
        <taxon>Sinorhizobium</taxon>
    </lineage>
</organism>
<evidence type="ECO:0000256" key="7">
    <source>
        <dbReference type="ARBA" id="ARBA00043224"/>
    </source>
</evidence>
<evidence type="ECO:0000256" key="5">
    <source>
        <dbReference type="ARBA" id="ARBA00037900"/>
    </source>
</evidence>
<keyword evidence="4" id="KW-0378">Hydrolase</keyword>
<evidence type="ECO:0000313" key="10">
    <source>
        <dbReference type="EMBL" id="OAP45068.1"/>
    </source>
</evidence>
<protein>
    <recommendedName>
        <fullName evidence="8">Nicotinamidase</fullName>
        <ecNumber evidence="6">3.5.1.19</ecNumber>
    </recommendedName>
    <alternativeName>
        <fullName evidence="7">Nicotinamide deamidase</fullName>
    </alternativeName>
</protein>
<dbReference type="InterPro" id="IPR052347">
    <property type="entry name" value="Isochorismatase_Nicotinamidase"/>
</dbReference>
<dbReference type="PANTHER" id="PTHR11080">
    <property type="entry name" value="PYRAZINAMIDASE/NICOTINAMIDASE"/>
    <property type="match status" value="1"/>
</dbReference>
<dbReference type="FunFam" id="3.40.50.850:FF:000006">
    <property type="entry name" value="Bifunctional pyrazinamidase/nicotinamidase"/>
    <property type="match status" value="1"/>
</dbReference>
<dbReference type="AlphaFoldDB" id="A0A178YC56"/>
<dbReference type="Proteomes" id="UP000078507">
    <property type="component" value="Unassembled WGS sequence"/>
</dbReference>
<accession>A0A178YC56</accession>